<organism evidence="5 6">
    <name type="scientific">Jiangella anatolica</name>
    <dbReference type="NCBI Taxonomy" id="2670374"/>
    <lineage>
        <taxon>Bacteria</taxon>
        <taxon>Bacillati</taxon>
        <taxon>Actinomycetota</taxon>
        <taxon>Actinomycetes</taxon>
        <taxon>Jiangellales</taxon>
        <taxon>Jiangellaceae</taxon>
        <taxon>Jiangella</taxon>
    </lineage>
</organism>
<dbReference type="GO" id="GO:0000272">
    <property type="term" value="P:polysaccharide catabolic process"/>
    <property type="evidence" value="ECO:0007669"/>
    <property type="project" value="UniProtKB-KW"/>
</dbReference>
<dbReference type="SMART" id="SM00060">
    <property type="entry name" value="FN3"/>
    <property type="match status" value="1"/>
</dbReference>
<dbReference type="Gene3D" id="3.20.20.80">
    <property type="entry name" value="Glycosidases"/>
    <property type="match status" value="1"/>
</dbReference>
<evidence type="ECO:0000259" key="4">
    <source>
        <dbReference type="PROSITE" id="PS50853"/>
    </source>
</evidence>
<keyword evidence="2" id="KW-0119">Carbohydrate metabolism</keyword>
<dbReference type="InterPro" id="IPR013783">
    <property type="entry name" value="Ig-like_fold"/>
</dbReference>
<dbReference type="CDD" id="cd00063">
    <property type="entry name" value="FN3"/>
    <property type="match status" value="1"/>
</dbReference>
<protein>
    <recommendedName>
        <fullName evidence="4">Fibronectin type-III domain-containing protein</fullName>
    </recommendedName>
</protein>
<proteinExistence type="predicted"/>
<comment type="caution">
    <text evidence="5">The sequence shown here is derived from an EMBL/GenBank/DDBJ whole genome shotgun (WGS) entry which is preliminary data.</text>
</comment>
<sequence>MKRRTAWPIVLLLLLVGSLLVAQPAAAADTTPPSAPSWVSVKDVTNTSIRVYWGGATDASGIQTYKVYRDGVHVQDVAGNVTHAWTDTGLTPGTVYYYEVRAVDPSGNVGPANDELAATLGTPAETPPPDPNGPIRGYMTHIPHLTGAAIDDVADLAADSGANTIRDEAWWGRIEATEGVFDWTLPDSVVRAAAERGLRVLLMADTAPTWASGATEGDPGWFSTPPIDPADYGNFAGELAERYGTGGAFWAANPDLTFTPLAGIEIWNEQNGEAFWGGNTVDPAHYTAMLQSAYTAIKAADPSITVVVGGLASGAGSAYNDADCDGTADGGYLTGHGLNPVDYLEEMYAAGAQGYFDAVGWHPYVFDFDGEKTMPQLLDYDPCSTWSQLAETPVSARSLMVANGDSAKKVWITEAGIPTCVLFAVYPCVYQSDQALLLHSEFAKWKTYTWGGGFIVYDMHDDCTSPLNVQCNFGVATTSNTPKLAYDFLRVDWLGE</sequence>
<dbReference type="PROSITE" id="PS50853">
    <property type="entry name" value="FN3"/>
    <property type="match status" value="1"/>
</dbReference>
<dbReference type="GO" id="GO:0004553">
    <property type="term" value="F:hydrolase activity, hydrolyzing O-glycosyl compounds"/>
    <property type="evidence" value="ECO:0007669"/>
    <property type="project" value="TreeGrafter"/>
</dbReference>
<dbReference type="InterPro" id="IPR036116">
    <property type="entry name" value="FN3_sf"/>
</dbReference>
<dbReference type="RefSeq" id="WP_111252954.1">
    <property type="nucleotide sequence ID" value="NZ_POTW01000003.1"/>
</dbReference>
<dbReference type="InterPro" id="IPR051923">
    <property type="entry name" value="Glycosyl_Hydrolase_39"/>
</dbReference>
<evidence type="ECO:0000256" key="2">
    <source>
        <dbReference type="ARBA" id="ARBA00023326"/>
    </source>
</evidence>
<dbReference type="Proteomes" id="UP000248764">
    <property type="component" value="Unassembled WGS sequence"/>
</dbReference>
<dbReference type="EMBL" id="POTW01000003">
    <property type="protein sequence ID" value="PZF86262.1"/>
    <property type="molecule type" value="Genomic_DNA"/>
</dbReference>
<dbReference type="InterPro" id="IPR017853">
    <property type="entry name" value="GH"/>
</dbReference>
<keyword evidence="2" id="KW-0624">Polysaccharide degradation</keyword>
<dbReference type="PANTHER" id="PTHR12631:SF10">
    <property type="entry name" value="BETA-XYLOSIDASE-LIKE PROTEIN-RELATED"/>
    <property type="match status" value="1"/>
</dbReference>
<feature type="domain" description="Fibronectin type-III" evidence="4">
    <location>
        <begin position="32"/>
        <end position="125"/>
    </location>
</feature>
<accession>A0A2W2BJT3</accession>
<evidence type="ECO:0000313" key="5">
    <source>
        <dbReference type="EMBL" id="PZF86262.1"/>
    </source>
</evidence>
<dbReference type="PANTHER" id="PTHR12631">
    <property type="entry name" value="ALPHA-L-IDURONIDASE"/>
    <property type="match status" value="1"/>
</dbReference>
<feature type="chain" id="PRO_5015941737" description="Fibronectin type-III domain-containing protein" evidence="3">
    <location>
        <begin position="28"/>
        <end position="496"/>
    </location>
</feature>
<name>A0A2W2BJT3_9ACTN</name>
<keyword evidence="6" id="KW-1185">Reference proteome</keyword>
<feature type="signal peptide" evidence="3">
    <location>
        <begin position="1"/>
        <end position="27"/>
    </location>
</feature>
<keyword evidence="3" id="KW-0732">Signal</keyword>
<dbReference type="Gene3D" id="2.60.40.10">
    <property type="entry name" value="Immunoglobulins"/>
    <property type="match status" value="1"/>
</dbReference>
<reference evidence="5 6" key="1">
    <citation type="submission" date="2018-01" db="EMBL/GenBank/DDBJ databases">
        <title>Draft genome sequence of Jiangella sp. GTF31.</title>
        <authorList>
            <person name="Sahin N."/>
            <person name="Ay H."/>
            <person name="Saygin H."/>
        </authorList>
    </citation>
    <scope>NUCLEOTIDE SEQUENCE [LARGE SCALE GENOMIC DNA]</scope>
    <source>
        <strain evidence="5 6">GTF31</strain>
    </source>
</reference>
<dbReference type="SUPFAM" id="SSF49265">
    <property type="entry name" value="Fibronectin type III"/>
    <property type="match status" value="1"/>
</dbReference>
<dbReference type="InterPro" id="IPR003961">
    <property type="entry name" value="FN3_dom"/>
</dbReference>
<keyword evidence="1" id="KW-0326">Glycosidase</keyword>
<evidence type="ECO:0000313" key="6">
    <source>
        <dbReference type="Proteomes" id="UP000248764"/>
    </source>
</evidence>
<gene>
    <name evidence="5" type="ORF">C1I92_01865</name>
</gene>
<dbReference type="Pfam" id="PF00041">
    <property type="entry name" value="fn3"/>
    <property type="match status" value="1"/>
</dbReference>
<keyword evidence="1" id="KW-0378">Hydrolase</keyword>
<dbReference type="AlphaFoldDB" id="A0A2W2BJT3"/>
<evidence type="ECO:0000256" key="3">
    <source>
        <dbReference type="SAM" id="SignalP"/>
    </source>
</evidence>
<evidence type="ECO:0000256" key="1">
    <source>
        <dbReference type="ARBA" id="ARBA00023295"/>
    </source>
</evidence>
<dbReference type="SUPFAM" id="SSF51445">
    <property type="entry name" value="(Trans)glycosidases"/>
    <property type="match status" value="1"/>
</dbReference>